<dbReference type="InterPro" id="IPR009138">
    <property type="entry name" value="Neural_cell_adh"/>
</dbReference>
<dbReference type="SMART" id="SM00408">
    <property type="entry name" value="IGc2"/>
    <property type="match status" value="5"/>
</dbReference>
<dbReference type="GO" id="GO:0007155">
    <property type="term" value="P:cell adhesion"/>
    <property type="evidence" value="ECO:0007669"/>
    <property type="project" value="UniProtKB-KW"/>
</dbReference>
<dbReference type="InterPro" id="IPR036179">
    <property type="entry name" value="Ig-like_dom_sf"/>
</dbReference>
<sequence length="753" mass="84393">MNLSIVCVALLMLAVHQTAAQNLVIMPTGSVLKPIGGSTTFTCTATSVALDHDPQLRWFNVDGQEIRHTGGGYRKTIARDSKEKLKLVIINIEQEDQGEYRCTGNVAGRDQEMNVVLNLKQDIKFVDAPTPQNPEQYTNALIKCVASGSPNPEISWYFKGNLINTGGRYRQENDGMRILNITKADNGVYTCQAEVAQHGDLKRQDIDVRVSIKPVITSGPGVLKRYEGQMAEIGCLATATPSAKYEFFKDESQNAITTSPDFDVDEVKGTLVIKRTNHRRDNGSYTCRAWNKIGEDFQTGSLAVIVLPKYTRFNNITANIGLGASLECIVDAYPRPEMKFRKVGNEDYYTDDPTQRIYVERNPQNSLTLKFKDVRPSDTGNYTCEANNDPANIKFKNGTLRVLFPPNFDDQPYNEFYVFQGRQRNLTCIVNAGPRPNIAFYKQSIDKDGQVGPMQQIVSNETFRIYELPILREVQQYEFRMQIRVTPENRWWLFKGLYSCNATNPHGSKGHIINIKEATIPGPPRTVSTLSVRTTTVELEVTEPENNGGMIILGYTVEYGEAVNKQSFDKGDRILIEDLTPSQSYQFRVRARNDVGEGEVKILPVTTQAIQRPYPLKITSKKFGRHAYKYHMTWARPDDGGREIKTFSIKYKRVEVANDNRTVLKSLENARTSSYVNDGGSDNPRRFADVENLYPMAWYEADVSATNSEGESVPTKHLFRTAEGDNVGGVIGESTSLKVSISVLLAAALLALL</sequence>
<dbReference type="SUPFAM" id="SSF48726">
    <property type="entry name" value="Immunoglobulin"/>
    <property type="match status" value="5"/>
</dbReference>
<reference evidence="14" key="1">
    <citation type="submission" date="2022-03" db="EMBL/GenBank/DDBJ databases">
        <authorList>
            <person name="Martin C."/>
        </authorList>
    </citation>
    <scope>NUCLEOTIDE SEQUENCE</scope>
</reference>
<keyword evidence="15" id="KW-1185">Reference proteome</keyword>
<dbReference type="PROSITE" id="PS50835">
    <property type="entry name" value="IG_LIKE"/>
    <property type="match status" value="4"/>
</dbReference>
<dbReference type="InterPro" id="IPR013106">
    <property type="entry name" value="Ig_V-set"/>
</dbReference>
<dbReference type="InterPro" id="IPR003961">
    <property type="entry name" value="FN3_dom"/>
</dbReference>
<evidence type="ECO:0000256" key="10">
    <source>
        <dbReference type="ARBA" id="ARBA00023319"/>
    </source>
</evidence>
<evidence type="ECO:0000313" key="14">
    <source>
        <dbReference type="EMBL" id="CAH1798109.1"/>
    </source>
</evidence>
<evidence type="ECO:0000256" key="2">
    <source>
        <dbReference type="ARBA" id="ARBA00022692"/>
    </source>
</evidence>
<dbReference type="PROSITE" id="PS50853">
    <property type="entry name" value="FN3"/>
    <property type="match status" value="2"/>
</dbReference>
<dbReference type="CDD" id="cd00063">
    <property type="entry name" value="FN3"/>
    <property type="match status" value="2"/>
</dbReference>
<keyword evidence="4" id="KW-0677">Repeat</keyword>
<dbReference type="Pfam" id="PF00047">
    <property type="entry name" value="ig"/>
    <property type="match status" value="1"/>
</dbReference>
<feature type="domain" description="Ig-like" evidence="12">
    <location>
        <begin position="308"/>
        <end position="394"/>
    </location>
</feature>
<comment type="subcellular location">
    <subcellularLocation>
        <location evidence="1">Membrane</location>
        <topology evidence="1">Single-pass membrane protein</topology>
    </subcellularLocation>
</comment>
<dbReference type="PRINTS" id="PR01838">
    <property type="entry name" value="NCAMFAMILY"/>
</dbReference>
<feature type="chain" id="PRO_5035896024" evidence="11">
    <location>
        <begin position="21"/>
        <end position="753"/>
    </location>
</feature>
<evidence type="ECO:0000256" key="8">
    <source>
        <dbReference type="ARBA" id="ARBA00023157"/>
    </source>
</evidence>
<dbReference type="SMART" id="SM00406">
    <property type="entry name" value="IGv"/>
    <property type="match status" value="3"/>
</dbReference>
<dbReference type="CDD" id="cd00096">
    <property type="entry name" value="Ig"/>
    <property type="match status" value="2"/>
</dbReference>
<feature type="domain" description="Ig-like" evidence="12">
    <location>
        <begin position="21"/>
        <end position="116"/>
    </location>
</feature>
<feature type="domain" description="Fibronectin type-III" evidence="13">
    <location>
        <begin position="612"/>
        <end position="725"/>
    </location>
</feature>
<gene>
    <name evidence="14" type="ORF">OFUS_LOCUS22289</name>
</gene>
<feature type="domain" description="Ig-like" evidence="12">
    <location>
        <begin position="214"/>
        <end position="303"/>
    </location>
</feature>
<feature type="domain" description="Fibronectin type-III" evidence="13">
    <location>
        <begin position="520"/>
        <end position="610"/>
    </location>
</feature>
<dbReference type="Pfam" id="PF07679">
    <property type="entry name" value="I-set"/>
    <property type="match status" value="1"/>
</dbReference>
<keyword evidence="6" id="KW-1133">Transmembrane helix</keyword>
<dbReference type="InterPro" id="IPR007110">
    <property type="entry name" value="Ig-like_dom"/>
</dbReference>
<proteinExistence type="predicted"/>
<dbReference type="AlphaFoldDB" id="A0A8S4PY05"/>
<dbReference type="InterPro" id="IPR003598">
    <property type="entry name" value="Ig_sub2"/>
</dbReference>
<dbReference type="OrthoDB" id="6282755at2759"/>
<keyword evidence="8" id="KW-1015">Disulfide bond</keyword>
<dbReference type="GO" id="GO:0005886">
    <property type="term" value="C:plasma membrane"/>
    <property type="evidence" value="ECO:0007669"/>
    <property type="project" value="UniProtKB-ARBA"/>
</dbReference>
<evidence type="ECO:0000256" key="7">
    <source>
        <dbReference type="ARBA" id="ARBA00023136"/>
    </source>
</evidence>
<dbReference type="Gene3D" id="2.60.40.10">
    <property type="entry name" value="Immunoglobulins"/>
    <property type="match status" value="7"/>
</dbReference>
<accession>A0A8S4PY05</accession>
<dbReference type="SUPFAM" id="SSF49265">
    <property type="entry name" value="Fibronectin type III"/>
    <property type="match status" value="1"/>
</dbReference>
<evidence type="ECO:0000256" key="1">
    <source>
        <dbReference type="ARBA" id="ARBA00004167"/>
    </source>
</evidence>
<dbReference type="InterPro" id="IPR013098">
    <property type="entry name" value="Ig_I-set"/>
</dbReference>
<evidence type="ECO:0000256" key="11">
    <source>
        <dbReference type="SAM" id="SignalP"/>
    </source>
</evidence>
<keyword evidence="3 11" id="KW-0732">Signal</keyword>
<keyword evidence="10" id="KW-0393">Immunoglobulin domain</keyword>
<keyword evidence="2" id="KW-0812">Transmembrane</keyword>
<evidence type="ECO:0000256" key="6">
    <source>
        <dbReference type="ARBA" id="ARBA00022989"/>
    </source>
</evidence>
<keyword evidence="9" id="KW-0325">Glycoprotein</keyword>
<dbReference type="Proteomes" id="UP000749559">
    <property type="component" value="Unassembled WGS sequence"/>
</dbReference>
<evidence type="ECO:0000259" key="13">
    <source>
        <dbReference type="PROSITE" id="PS50853"/>
    </source>
</evidence>
<dbReference type="SMART" id="SM00060">
    <property type="entry name" value="FN3"/>
    <property type="match status" value="2"/>
</dbReference>
<dbReference type="Pfam" id="PF00041">
    <property type="entry name" value="fn3"/>
    <property type="match status" value="1"/>
</dbReference>
<keyword evidence="5" id="KW-0130">Cell adhesion</keyword>
<dbReference type="InterPro" id="IPR036116">
    <property type="entry name" value="FN3_sf"/>
</dbReference>
<organism evidence="14 15">
    <name type="scientific">Owenia fusiformis</name>
    <name type="common">Polychaete worm</name>
    <dbReference type="NCBI Taxonomy" id="6347"/>
    <lineage>
        <taxon>Eukaryota</taxon>
        <taxon>Metazoa</taxon>
        <taxon>Spiralia</taxon>
        <taxon>Lophotrochozoa</taxon>
        <taxon>Annelida</taxon>
        <taxon>Polychaeta</taxon>
        <taxon>Sedentaria</taxon>
        <taxon>Canalipalpata</taxon>
        <taxon>Sabellida</taxon>
        <taxon>Oweniida</taxon>
        <taxon>Oweniidae</taxon>
        <taxon>Owenia</taxon>
    </lineage>
</organism>
<evidence type="ECO:0000256" key="5">
    <source>
        <dbReference type="ARBA" id="ARBA00022889"/>
    </source>
</evidence>
<dbReference type="InterPro" id="IPR013151">
    <property type="entry name" value="Immunoglobulin_dom"/>
</dbReference>
<evidence type="ECO:0000256" key="3">
    <source>
        <dbReference type="ARBA" id="ARBA00022729"/>
    </source>
</evidence>
<dbReference type="InterPro" id="IPR013783">
    <property type="entry name" value="Ig-like_fold"/>
</dbReference>
<keyword evidence="7" id="KW-0472">Membrane</keyword>
<dbReference type="SMART" id="SM00409">
    <property type="entry name" value="IG"/>
    <property type="match status" value="4"/>
</dbReference>
<evidence type="ECO:0000256" key="4">
    <source>
        <dbReference type="ARBA" id="ARBA00022737"/>
    </source>
</evidence>
<dbReference type="Pfam" id="PF13927">
    <property type="entry name" value="Ig_3"/>
    <property type="match status" value="2"/>
</dbReference>
<dbReference type="EMBL" id="CAIIXF020000010">
    <property type="protein sequence ID" value="CAH1798109.1"/>
    <property type="molecule type" value="Genomic_DNA"/>
</dbReference>
<dbReference type="GO" id="GO:0043005">
    <property type="term" value="C:neuron projection"/>
    <property type="evidence" value="ECO:0007669"/>
    <property type="project" value="TreeGrafter"/>
</dbReference>
<dbReference type="InterPro" id="IPR003599">
    <property type="entry name" value="Ig_sub"/>
</dbReference>
<name>A0A8S4PY05_OWEFU</name>
<feature type="domain" description="Ig-like" evidence="12">
    <location>
        <begin position="142"/>
        <end position="207"/>
    </location>
</feature>
<comment type="caution">
    <text evidence="14">The sequence shown here is derived from an EMBL/GenBank/DDBJ whole genome shotgun (WGS) entry which is preliminary data.</text>
</comment>
<evidence type="ECO:0000313" key="15">
    <source>
        <dbReference type="Proteomes" id="UP000749559"/>
    </source>
</evidence>
<protein>
    <submittedName>
        <fullName evidence="14">Uncharacterized protein</fullName>
    </submittedName>
</protein>
<dbReference type="PANTHER" id="PTHR12231:SF253">
    <property type="entry name" value="DPR-INTERACTING PROTEIN ETA, ISOFORM B-RELATED"/>
    <property type="match status" value="1"/>
</dbReference>
<feature type="signal peptide" evidence="11">
    <location>
        <begin position="1"/>
        <end position="20"/>
    </location>
</feature>
<evidence type="ECO:0000256" key="9">
    <source>
        <dbReference type="ARBA" id="ARBA00023180"/>
    </source>
</evidence>
<evidence type="ECO:0000259" key="12">
    <source>
        <dbReference type="PROSITE" id="PS50835"/>
    </source>
</evidence>
<dbReference type="PANTHER" id="PTHR12231">
    <property type="entry name" value="CTX-RELATED TYPE I TRANSMEMBRANE PROTEIN"/>
    <property type="match status" value="1"/>
</dbReference>
<dbReference type="InterPro" id="IPR051170">
    <property type="entry name" value="Neural/epithelial_adhesion"/>
</dbReference>